<evidence type="ECO:0000256" key="1">
    <source>
        <dbReference type="SAM" id="Phobius"/>
    </source>
</evidence>
<keyword evidence="1" id="KW-0472">Membrane</keyword>
<reference evidence="2" key="2">
    <citation type="submission" date="2021-08" db="EMBL/GenBank/DDBJ databases">
        <authorList>
            <person name="Eriksson T."/>
        </authorList>
    </citation>
    <scope>NUCLEOTIDE SEQUENCE</scope>
    <source>
        <strain evidence="2">Stoneville</strain>
        <tissue evidence="2">Whole head</tissue>
    </source>
</reference>
<evidence type="ECO:0000313" key="2">
    <source>
        <dbReference type="EMBL" id="KAH0809965.1"/>
    </source>
</evidence>
<comment type="caution">
    <text evidence="2">The sequence shown here is derived from an EMBL/GenBank/DDBJ whole genome shotgun (WGS) entry which is preliminary data.</text>
</comment>
<keyword evidence="1" id="KW-1133">Transmembrane helix</keyword>
<name>A0A8J6H1E7_TENMO</name>
<feature type="transmembrane region" description="Helical" evidence="1">
    <location>
        <begin position="148"/>
        <end position="169"/>
    </location>
</feature>
<dbReference type="AlphaFoldDB" id="A0A8J6H1E7"/>
<evidence type="ECO:0000313" key="3">
    <source>
        <dbReference type="Proteomes" id="UP000719412"/>
    </source>
</evidence>
<proteinExistence type="predicted"/>
<organism evidence="2 3">
    <name type="scientific">Tenebrio molitor</name>
    <name type="common">Yellow mealworm beetle</name>
    <dbReference type="NCBI Taxonomy" id="7067"/>
    <lineage>
        <taxon>Eukaryota</taxon>
        <taxon>Metazoa</taxon>
        <taxon>Ecdysozoa</taxon>
        <taxon>Arthropoda</taxon>
        <taxon>Hexapoda</taxon>
        <taxon>Insecta</taxon>
        <taxon>Pterygota</taxon>
        <taxon>Neoptera</taxon>
        <taxon>Endopterygota</taxon>
        <taxon>Coleoptera</taxon>
        <taxon>Polyphaga</taxon>
        <taxon>Cucujiformia</taxon>
        <taxon>Tenebrionidae</taxon>
        <taxon>Tenebrio</taxon>
    </lineage>
</organism>
<gene>
    <name evidence="2" type="ORF">GEV33_012825</name>
</gene>
<dbReference type="EMBL" id="JABDTM020027802">
    <property type="protein sequence ID" value="KAH0809965.1"/>
    <property type="molecule type" value="Genomic_DNA"/>
</dbReference>
<reference evidence="2" key="1">
    <citation type="journal article" date="2020" name="J Insects Food Feed">
        <title>The yellow mealworm (Tenebrio molitor) genome: a resource for the emerging insects as food and feed industry.</title>
        <authorList>
            <person name="Eriksson T."/>
            <person name="Andere A."/>
            <person name="Kelstrup H."/>
            <person name="Emery V."/>
            <person name="Picard C."/>
        </authorList>
    </citation>
    <scope>NUCLEOTIDE SEQUENCE</scope>
    <source>
        <strain evidence="2">Stoneville</strain>
        <tissue evidence="2">Whole head</tissue>
    </source>
</reference>
<protein>
    <submittedName>
        <fullName evidence="2">Uncharacterized protein</fullName>
    </submittedName>
</protein>
<sequence>MEEEVGEDYSHVCRRNDRAIEPMRMYCESFLLNRNEPLGKHFRQPSQVKYLAEDLFAVALEHKNVKTLCMTLRYKFASNWGTWNLTMVGDVSFQHNQTDNMTLQACMYQSLVHYRNACDYFTRDVFQEGQFKIFDCSLCKRHDCNSTAALPGGQLSVFALVIALLRFFIFR</sequence>
<accession>A0A8J6H1E7</accession>
<dbReference type="Proteomes" id="UP000719412">
    <property type="component" value="Unassembled WGS sequence"/>
</dbReference>
<keyword evidence="3" id="KW-1185">Reference proteome</keyword>
<keyword evidence="1" id="KW-0812">Transmembrane</keyword>